<evidence type="ECO:0008006" key="3">
    <source>
        <dbReference type="Google" id="ProtNLM"/>
    </source>
</evidence>
<proteinExistence type="predicted"/>
<dbReference type="Proteomes" id="UP000015105">
    <property type="component" value="Chromosome 2D"/>
</dbReference>
<reference evidence="1" key="5">
    <citation type="journal article" date="2021" name="G3 (Bethesda)">
        <title>Aegilops tauschii genome assembly Aet v5.0 features greater sequence contiguity and improved annotation.</title>
        <authorList>
            <person name="Wang L."/>
            <person name="Zhu T."/>
            <person name="Rodriguez J.C."/>
            <person name="Deal K.R."/>
            <person name="Dubcovsky J."/>
            <person name="McGuire P.E."/>
            <person name="Lux T."/>
            <person name="Spannagl M."/>
            <person name="Mayer K.F.X."/>
            <person name="Baldrich P."/>
            <person name="Meyers B.C."/>
            <person name="Huo N."/>
            <person name="Gu Y.Q."/>
            <person name="Zhou H."/>
            <person name="Devos K.M."/>
            <person name="Bennetzen J.L."/>
            <person name="Unver T."/>
            <person name="Budak H."/>
            <person name="Gulick P.J."/>
            <person name="Galiba G."/>
            <person name="Kalapos B."/>
            <person name="Nelson D.R."/>
            <person name="Li P."/>
            <person name="You F.M."/>
            <person name="Luo M.C."/>
            <person name="Dvorak J."/>
        </authorList>
    </citation>
    <scope>NUCLEOTIDE SEQUENCE [LARGE SCALE GENOMIC DNA]</scope>
    <source>
        <strain evidence="1">cv. AL8/78</strain>
    </source>
</reference>
<reference evidence="2" key="2">
    <citation type="journal article" date="2017" name="Nat. Plants">
        <title>The Aegilops tauschii genome reveals multiple impacts of transposons.</title>
        <authorList>
            <person name="Zhao G."/>
            <person name="Zou C."/>
            <person name="Li K."/>
            <person name="Wang K."/>
            <person name="Li T."/>
            <person name="Gao L."/>
            <person name="Zhang X."/>
            <person name="Wang H."/>
            <person name="Yang Z."/>
            <person name="Liu X."/>
            <person name="Jiang W."/>
            <person name="Mao L."/>
            <person name="Kong X."/>
            <person name="Jiao Y."/>
            <person name="Jia J."/>
        </authorList>
    </citation>
    <scope>NUCLEOTIDE SEQUENCE [LARGE SCALE GENOMIC DNA]</scope>
    <source>
        <strain evidence="2">cv. AL8/78</strain>
    </source>
</reference>
<accession>A0A453AFQ0</accession>
<organism evidence="1 2">
    <name type="scientific">Aegilops tauschii subsp. strangulata</name>
    <name type="common">Goatgrass</name>
    <dbReference type="NCBI Taxonomy" id="200361"/>
    <lineage>
        <taxon>Eukaryota</taxon>
        <taxon>Viridiplantae</taxon>
        <taxon>Streptophyta</taxon>
        <taxon>Embryophyta</taxon>
        <taxon>Tracheophyta</taxon>
        <taxon>Spermatophyta</taxon>
        <taxon>Magnoliopsida</taxon>
        <taxon>Liliopsida</taxon>
        <taxon>Poales</taxon>
        <taxon>Poaceae</taxon>
        <taxon>BOP clade</taxon>
        <taxon>Pooideae</taxon>
        <taxon>Triticodae</taxon>
        <taxon>Triticeae</taxon>
        <taxon>Triticinae</taxon>
        <taxon>Aegilops</taxon>
    </lineage>
</organism>
<dbReference type="EnsemblPlants" id="AET2Gv20119300.6">
    <property type="protein sequence ID" value="AET2Gv20119300.6"/>
    <property type="gene ID" value="AET2Gv20119300"/>
</dbReference>
<evidence type="ECO:0000313" key="2">
    <source>
        <dbReference type="Proteomes" id="UP000015105"/>
    </source>
</evidence>
<dbReference type="PANTHER" id="PTHR31973">
    <property type="entry name" value="POLYPROTEIN, PUTATIVE-RELATED"/>
    <property type="match status" value="1"/>
</dbReference>
<keyword evidence="2" id="KW-1185">Reference proteome</keyword>
<protein>
    <recommendedName>
        <fullName evidence="3">Zinc finger PMZ-type domain-containing protein</fullName>
    </recommendedName>
</protein>
<sequence>MRDYLPKAEHRMCARHIYANWRKKHKDQKLQKRFWVIAKSANREDFNYNKAKLAQLTPEGAKDIMKTDPKHWARAFFPIGANCESVDNNLCESFNNAIIEARFYPIISQQEKIRKKMMVRVQEQKTKSEKWNGIICPNIFKKIKANIKRTQFLEVLWNGKDGFELAGLPCCHAICAIYKSGRKVEDFIDKCYYIDTFKKNY</sequence>
<reference evidence="1" key="4">
    <citation type="submission" date="2019-03" db="UniProtKB">
        <authorList>
            <consortium name="EnsemblPlants"/>
        </authorList>
    </citation>
    <scope>IDENTIFICATION</scope>
</reference>
<dbReference type="AlphaFoldDB" id="A0A453AFQ0"/>
<reference evidence="1" key="3">
    <citation type="journal article" date="2017" name="Nature">
        <title>Genome sequence of the progenitor of the wheat D genome Aegilops tauschii.</title>
        <authorList>
            <person name="Luo M.C."/>
            <person name="Gu Y.Q."/>
            <person name="Puiu D."/>
            <person name="Wang H."/>
            <person name="Twardziok S.O."/>
            <person name="Deal K.R."/>
            <person name="Huo N."/>
            <person name="Zhu T."/>
            <person name="Wang L."/>
            <person name="Wang Y."/>
            <person name="McGuire P.E."/>
            <person name="Liu S."/>
            <person name="Long H."/>
            <person name="Ramasamy R.K."/>
            <person name="Rodriguez J.C."/>
            <person name="Van S.L."/>
            <person name="Yuan L."/>
            <person name="Wang Z."/>
            <person name="Xia Z."/>
            <person name="Xiao L."/>
            <person name="Anderson O.D."/>
            <person name="Ouyang S."/>
            <person name="Liang Y."/>
            <person name="Zimin A.V."/>
            <person name="Pertea G."/>
            <person name="Qi P."/>
            <person name="Bennetzen J.L."/>
            <person name="Dai X."/>
            <person name="Dawson M.W."/>
            <person name="Muller H.G."/>
            <person name="Kugler K."/>
            <person name="Rivarola-Duarte L."/>
            <person name="Spannagl M."/>
            <person name="Mayer K.F.X."/>
            <person name="Lu F.H."/>
            <person name="Bevan M.W."/>
            <person name="Leroy P."/>
            <person name="Li P."/>
            <person name="You F.M."/>
            <person name="Sun Q."/>
            <person name="Liu Z."/>
            <person name="Lyons E."/>
            <person name="Wicker T."/>
            <person name="Salzberg S.L."/>
            <person name="Devos K.M."/>
            <person name="Dvorak J."/>
        </authorList>
    </citation>
    <scope>NUCLEOTIDE SEQUENCE [LARGE SCALE GENOMIC DNA]</scope>
    <source>
        <strain evidence="1">cv. AL8/78</strain>
    </source>
</reference>
<dbReference type="PANTHER" id="PTHR31973:SF187">
    <property type="entry name" value="MUTATOR TRANSPOSASE MUDRA PROTEIN"/>
    <property type="match status" value="1"/>
</dbReference>
<evidence type="ECO:0000313" key="1">
    <source>
        <dbReference type="EnsemblPlants" id="AET2Gv20119300.6"/>
    </source>
</evidence>
<name>A0A453AFQ0_AEGTS</name>
<reference evidence="2" key="1">
    <citation type="journal article" date="2014" name="Science">
        <title>Ancient hybridizations among the ancestral genomes of bread wheat.</title>
        <authorList>
            <consortium name="International Wheat Genome Sequencing Consortium,"/>
            <person name="Marcussen T."/>
            <person name="Sandve S.R."/>
            <person name="Heier L."/>
            <person name="Spannagl M."/>
            <person name="Pfeifer M."/>
            <person name="Jakobsen K.S."/>
            <person name="Wulff B.B."/>
            <person name="Steuernagel B."/>
            <person name="Mayer K.F."/>
            <person name="Olsen O.A."/>
        </authorList>
    </citation>
    <scope>NUCLEOTIDE SEQUENCE [LARGE SCALE GENOMIC DNA]</scope>
    <source>
        <strain evidence="2">cv. AL8/78</strain>
    </source>
</reference>
<dbReference type="Gramene" id="AET2Gv20119300.6">
    <property type="protein sequence ID" value="AET2Gv20119300.6"/>
    <property type="gene ID" value="AET2Gv20119300"/>
</dbReference>